<dbReference type="Proteomes" id="UP001595925">
    <property type="component" value="Unassembled WGS sequence"/>
</dbReference>
<feature type="domain" description="Transposase IS4-like" evidence="1">
    <location>
        <begin position="3"/>
        <end position="137"/>
    </location>
</feature>
<evidence type="ECO:0000313" key="2">
    <source>
        <dbReference type="EMBL" id="MFC4990034.1"/>
    </source>
</evidence>
<dbReference type="SUPFAM" id="SSF53098">
    <property type="entry name" value="Ribonuclease H-like"/>
    <property type="match status" value="1"/>
</dbReference>
<dbReference type="InterPro" id="IPR002559">
    <property type="entry name" value="Transposase_11"/>
</dbReference>
<accession>A0ABD5QKD8</accession>
<organism evidence="2 3">
    <name type="scientific">Saliphagus infecundisoli</name>
    <dbReference type="NCBI Taxonomy" id="1849069"/>
    <lineage>
        <taxon>Archaea</taxon>
        <taxon>Methanobacteriati</taxon>
        <taxon>Methanobacteriota</taxon>
        <taxon>Stenosarchaea group</taxon>
        <taxon>Halobacteria</taxon>
        <taxon>Halobacteriales</taxon>
        <taxon>Natrialbaceae</taxon>
        <taxon>Saliphagus</taxon>
    </lineage>
</organism>
<comment type="caution">
    <text evidence="2">The sequence shown here is derived from an EMBL/GenBank/DDBJ whole genome shotgun (WGS) entry which is preliminary data.</text>
</comment>
<name>A0ABD5QKD8_9EURY</name>
<dbReference type="RefSeq" id="WP_380683948.1">
    <property type="nucleotide sequence ID" value="NZ_JBHSJG010000058.1"/>
</dbReference>
<dbReference type="EMBL" id="JBHSJG010000058">
    <property type="protein sequence ID" value="MFC4990034.1"/>
    <property type="molecule type" value="Genomic_DNA"/>
</dbReference>
<dbReference type="InterPro" id="IPR012337">
    <property type="entry name" value="RNaseH-like_sf"/>
</dbReference>
<protein>
    <submittedName>
        <fullName evidence="2">Transposase</fullName>
    </submittedName>
</protein>
<gene>
    <name evidence="2" type="ORF">ACFPFO_20165</name>
</gene>
<reference evidence="2 3" key="1">
    <citation type="journal article" date="2019" name="Int. J. Syst. Evol. Microbiol.">
        <title>The Global Catalogue of Microorganisms (GCM) 10K type strain sequencing project: providing services to taxonomists for standard genome sequencing and annotation.</title>
        <authorList>
            <consortium name="The Broad Institute Genomics Platform"/>
            <consortium name="The Broad Institute Genome Sequencing Center for Infectious Disease"/>
            <person name="Wu L."/>
            <person name="Ma J."/>
        </authorList>
    </citation>
    <scope>NUCLEOTIDE SEQUENCE [LARGE SCALE GENOMIC DNA]</scope>
    <source>
        <strain evidence="2 3">CGMCC 1.15824</strain>
    </source>
</reference>
<evidence type="ECO:0000313" key="3">
    <source>
        <dbReference type="Proteomes" id="UP001595925"/>
    </source>
</evidence>
<sequence length="161" mass="18835">MAEALHQLVSEAREYVEINRLYLNRGFYRVHLALTLEDLGVKFVIRAPQTRKVQQFIENHDSDTFITEYEMVRSNPPTGRTTVRLVVVPHRTREDDQFCLVTNCDLDVSSDVEIAQPLAEAYRHRWGIETSYRKITEFLPRTSSPTFSIRLFYFLLAIEPV</sequence>
<proteinExistence type="predicted"/>
<keyword evidence="3" id="KW-1185">Reference proteome</keyword>
<dbReference type="Pfam" id="PF01609">
    <property type="entry name" value="DDE_Tnp_1"/>
    <property type="match status" value="1"/>
</dbReference>
<evidence type="ECO:0000259" key="1">
    <source>
        <dbReference type="Pfam" id="PF01609"/>
    </source>
</evidence>
<dbReference type="AlphaFoldDB" id="A0ABD5QKD8"/>